<reference evidence="1" key="1">
    <citation type="journal article" date="2021" name="Proc. Natl. Acad. Sci. U.S.A.">
        <title>A Catalog of Tens of Thousands of Viruses from Human Metagenomes Reveals Hidden Associations with Chronic Diseases.</title>
        <authorList>
            <person name="Tisza M.J."/>
            <person name="Buck C.B."/>
        </authorList>
    </citation>
    <scope>NUCLEOTIDE SEQUENCE</scope>
    <source>
        <strain evidence="1">CtoYX9</strain>
    </source>
</reference>
<evidence type="ECO:0000313" key="1">
    <source>
        <dbReference type="EMBL" id="DAE32967.1"/>
    </source>
</evidence>
<accession>A0A8S5RNR3</accession>
<organism evidence="1">
    <name type="scientific">virus sp. ctoYX9</name>
    <dbReference type="NCBI Taxonomy" id="2825822"/>
    <lineage>
        <taxon>Viruses</taxon>
    </lineage>
</organism>
<name>A0A8S5RNR3_9VIRU</name>
<proteinExistence type="predicted"/>
<dbReference type="EMBL" id="BK059131">
    <property type="protein sequence ID" value="DAE32967.1"/>
    <property type="molecule type" value="Genomic_DNA"/>
</dbReference>
<protein>
    <submittedName>
        <fullName evidence="1">Uncharacterized protein</fullName>
    </submittedName>
</protein>
<sequence>MISICDPISLRPIYRAGVCAAVDRHDNRNLWNV</sequence>